<organism evidence="1 2">
    <name type="scientific">Lactobacillus acetotolerans</name>
    <dbReference type="NCBI Taxonomy" id="1600"/>
    <lineage>
        <taxon>Bacteria</taxon>
        <taxon>Bacillati</taxon>
        <taxon>Bacillota</taxon>
        <taxon>Bacilli</taxon>
        <taxon>Lactobacillales</taxon>
        <taxon>Lactobacillaceae</taxon>
        <taxon>Lactobacillus</taxon>
    </lineage>
</organism>
<dbReference type="AlphaFoldDB" id="A0A5P5ZHD5"/>
<accession>A0A5P5ZHD5</accession>
<name>A0A5P5ZHD5_9LACO</name>
<dbReference type="RefSeq" id="WP_056970331.1">
    <property type="nucleotide sequence ID" value="NZ_CP044496.1"/>
</dbReference>
<gene>
    <name evidence="1" type="ORF">LA749_01235</name>
</gene>
<reference evidence="1 2" key="1">
    <citation type="submission" date="2019-09" db="EMBL/GenBank/DDBJ databases">
        <title>Genome sequencing of Lactobacillus acetotolerans.</title>
        <authorList>
            <person name="Kim K."/>
        </authorList>
    </citation>
    <scope>NUCLEOTIDE SEQUENCE [LARGE SCALE GENOMIC DNA]</scope>
    <source>
        <strain evidence="1 2">LA749</strain>
    </source>
</reference>
<evidence type="ECO:0000313" key="1">
    <source>
        <dbReference type="EMBL" id="QFG50730.1"/>
    </source>
</evidence>
<dbReference type="GeneID" id="78211597"/>
<evidence type="ECO:0000313" key="2">
    <source>
        <dbReference type="Proteomes" id="UP000325393"/>
    </source>
</evidence>
<dbReference type="EMBL" id="CP044496">
    <property type="protein sequence ID" value="QFG50730.1"/>
    <property type="molecule type" value="Genomic_DNA"/>
</dbReference>
<dbReference type="Proteomes" id="UP000325393">
    <property type="component" value="Chromosome"/>
</dbReference>
<proteinExistence type="predicted"/>
<sequence length="223" mass="26291">MNTDFLGIPKQYVKSPQKPKTKTDKAYLAYLNELAAAIEQNYHVFKNNYAIEVPENNERPKAKKLIALQEAELMSAEQDYFKITGKEYKTQWQKQVDEFNNLLPYLQRITYQQQAFGPSLNYLYVFVDENVIELIHNSLKMDKYHVQNIFSKKDLIRKLSILNIGHWDKENDLPELVMIEDGTSWTMTFEFAKGKRYIKKSFSGYMSWPLNFDDLADSLKIDF</sequence>
<protein>
    <submittedName>
        <fullName evidence="1">Uncharacterized protein</fullName>
    </submittedName>
</protein>